<sequence>MIQGGDPNTKNSPNNRSSWGMGDPSQTMVPAEFNAGLPGWTHKRGILSAARRGDNINSATSQFFIMHADAPHLDGQYSIYGEVLEGMAVVDQIATTPKNSNDDPKETITMKIIKLKK</sequence>
<organism evidence="6">
    <name type="scientific">bioreactor metagenome</name>
    <dbReference type="NCBI Taxonomy" id="1076179"/>
    <lineage>
        <taxon>unclassified sequences</taxon>
        <taxon>metagenomes</taxon>
        <taxon>ecological metagenomes</taxon>
    </lineage>
</organism>
<dbReference type="PROSITE" id="PS50072">
    <property type="entry name" value="CSA_PPIASE_2"/>
    <property type="match status" value="1"/>
</dbReference>
<evidence type="ECO:0000256" key="1">
    <source>
        <dbReference type="ARBA" id="ARBA00013194"/>
    </source>
</evidence>
<proteinExistence type="predicted"/>
<name>A0A645FKH8_9ZZZZ</name>
<dbReference type="GO" id="GO:0003755">
    <property type="term" value="F:peptidyl-prolyl cis-trans isomerase activity"/>
    <property type="evidence" value="ECO:0007669"/>
    <property type="project" value="UniProtKB-KW"/>
</dbReference>
<evidence type="ECO:0000256" key="2">
    <source>
        <dbReference type="ARBA" id="ARBA00023110"/>
    </source>
</evidence>
<reference evidence="6" key="1">
    <citation type="submission" date="2019-08" db="EMBL/GenBank/DDBJ databases">
        <authorList>
            <person name="Kucharzyk K."/>
            <person name="Murdoch R.W."/>
            <person name="Higgins S."/>
            <person name="Loffler F."/>
        </authorList>
    </citation>
    <scope>NUCLEOTIDE SEQUENCE</scope>
</reference>
<dbReference type="Pfam" id="PF00160">
    <property type="entry name" value="Pro_isomerase"/>
    <property type="match status" value="1"/>
</dbReference>
<keyword evidence="2" id="KW-0697">Rotamase</keyword>
<evidence type="ECO:0000256" key="4">
    <source>
        <dbReference type="SAM" id="MobiDB-lite"/>
    </source>
</evidence>
<feature type="region of interest" description="Disordered" evidence="4">
    <location>
        <begin position="1"/>
        <end position="35"/>
    </location>
</feature>
<feature type="domain" description="PPIase cyclophilin-type" evidence="5">
    <location>
        <begin position="1"/>
        <end position="115"/>
    </location>
</feature>
<dbReference type="EMBL" id="VSSQ01061581">
    <property type="protein sequence ID" value="MPN14895.1"/>
    <property type="molecule type" value="Genomic_DNA"/>
</dbReference>
<evidence type="ECO:0000313" key="6">
    <source>
        <dbReference type="EMBL" id="MPN14895.1"/>
    </source>
</evidence>
<dbReference type="InterPro" id="IPR044666">
    <property type="entry name" value="Cyclophilin_A-like"/>
</dbReference>
<evidence type="ECO:0000256" key="3">
    <source>
        <dbReference type="ARBA" id="ARBA00023235"/>
    </source>
</evidence>
<dbReference type="InterPro" id="IPR029000">
    <property type="entry name" value="Cyclophilin-like_dom_sf"/>
</dbReference>
<dbReference type="PANTHER" id="PTHR45625:SF4">
    <property type="entry name" value="PEPTIDYLPROLYL ISOMERASE DOMAIN AND WD REPEAT-CONTAINING PROTEIN 1"/>
    <property type="match status" value="1"/>
</dbReference>
<dbReference type="AlphaFoldDB" id="A0A645FKH8"/>
<dbReference type="Gene3D" id="2.40.100.10">
    <property type="entry name" value="Cyclophilin-like"/>
    <property type="match status" value="1"/>
</dbReference>
<comment type="caution">
    <text evidence="6">The sequence shown here is derived from an EMBL/GenBank/DDBJ whole genome shotgun (WGS) entry which is preliminary data.</text>
</comment>
<keyword evidence="3" id="KW-0413">Isomerase</keyword>
<dbReference type="SUPFAM" id="SSF50891">
    <property type="entry name" value="Cyclophilin-like"/>
    <property type="match status" value="1"/>
</dbReference>
<dbReference type="PRINTS" id="PR00153">
    <property type="entry name" value="CSAPPISMRASE"/>
</dbReference>
<protein>
    <recommendedName>
        <fullName evidence="1">peptidylprolyl isomerase</fullName>
        <ecNumber evidence="1">5.2.1.8</ecNumber>
    </recommendedName>
</protein>
<accession>A0A645FKH8</accession>
<gene>
    <name evidence="6" type="ORF">SDC9_162224</name>
</gene>
<dbReference type="PANTHER" id="PTHR45625">
    <property type="entry name" value="PEPTIDYL-PROLYL CIS-TRANS ISOMERASE-RELATED"/>
    <property type="match status" value="1"/>
</dbReference>
<feature type="compositionally biased region" description="Polar residues" evidence="4">
    <location>
        <begin position="1"/>
        <end position="28"/>
    </location>
</feature>
<evidence type="ECO:0000259" key="5">
    <source>
        <dbReference type="PROSITE" id="PS50072"/>
    </source>
</evidence>
<dbReference type="InterPro" id="IPR002130">
    <property type="entry name" value="Cyclophilin-type_PPIase_dom"/>
</dbReference>
<dbReference type="EC" id="5.2.1.8" evidence="1"/>